<evidence type="ECO:0000256" key="3">
    <source>
        <dbReference type="SAM" id="SignalP"/>
    </source>
</evidence>
<dbReference type="InterPro" id="IPR002508">
    <property type="entry name" value="MurNAc-LAA_cat"/>
</dbReference>
<evidence type="ECO:0000313" key="6">
    <source>
        <dbReference type="EMBL" id="MDQ0154257.1"/>
    </source>
</evidence>
<comment type="caution">
    <text evidence="6">The sequence shown here is derived from an EMBL/GenBank/DDBJ whole genome shotgun (WGS) entry which is preliminary data.</text>
</comment>
<dbReference type="PROSITE" id="PS51781">
    <property type="entry name" value="SH3B"/>
    <property type="match status" value="1"/>
</dbReference>
<evidence type="ECO:0000313" key="7">
    <source>
        <dbReference type="Proteomes" id="UP001231362"/>
    </source>
</evidence>
<dbReference type="Pfam" id="PF00395">
    <property type="entry name" value="SLH"/>
    <property type="match status" value="3"/>
</dbReference>
<dbReference type="PROSITE" id="PS51272">
    <property type="entry name" value="SLH"/>
    <property type="match status" value="3"/>
</dbReference>
<dbReference type="CDD" id="cd02696">
    <property type="entry name" value="MurNAc-LAA"/>
    <property type="match status" value="1"/>
</dbReference>
<dbReference type="SUPFAM" id="SSF53187">
    <property type="entry name" value="Zn-dependent exopeptidases"/>
    <property type="match status" value="1"/>
</dbReference>
<feature type="domain" description="SLH" evidence="4">
    <location>
        <begin position="89"/>
        <end position="143"/>
    </location>
</feature>
<dbReference type="GO" id="GO:0008745">
    <property type="term" value="F:N-acetylmuramoyl-L-alanine amidase activity"/>
    <property type="evidence" value="ECO:0007669"/>
    <property type="project" value="UniProtKB-EC"/>
</dbReference>
<feature type="domain" description="SLH" evidence="4">
    <location>
        <begin position="144"/>
        <end position="207"/>
    </location>
</feature>
<feature type="domain" description="SH3b" evidence="5">
    <location>
        <begin position="210"/>
        <end position="272"/>
    </location>
</feature>
<dbReference type="SMART" id="SM00646">
    <property type="entry name" value="Ami_3"/>
    <property type="match status" value="1"/>
</dbReference>
<dbReference type="EMBL" id="JAUSTU010000002">
    <property type="protein sequence ID" value="MDQ0154257.1"/>
    <property type="molecule type" value="Genomic_DNA"/>
</dbReference>
<dbReference type="PANTHER" id="PTHR30404:SF0">
    <property type="entry name" value="N-ACETYLMURAMOYL-L-ALANINE AMIDASE AMIC"/>
    <property type="match status" value="1"/>
</dbReference>
<keyword evidence="7" id="KW-1185">Reference proteome</keyword>
<dbReference type="Proteomes" id="UP001231362">
    <property type="component" value="Unassembled WGS sequence"/>
</dbReference>
<feature type="domain" description="SLH" evidence="4">
    <location>
        <begin position="25"/>
        <end position="88"/>
    </location>
</feature>
<dbReference type="InterPro" id="IPR003646">
    <property type="entry name" value="SH3-like_bac-type"/>
</dbReference>
<evidence type="ECO:0000259" key="5">
    <source>
        <dbReference type="PROSITE" id="PS51781"/>
    </source>
</evidence>
<sequence length="470" mass="51306">MLQKFVYRISILVVACLFLTSLASKEAYASLKDIPTSYAKEINYLLDRNVVTGYPDKTFGPKLNVTREEAVTMVGRALGYNGKERQTSFKDVPATAWSSGYIETAYQNKLLTKPSDGKFRPKDKMTRGEMAYLIQRAFNLTEKGTVSISDVKASGALYEAINAIVTAGLSNGYPDGTFKPNNAMTREEFALFVARGLNKDFRVSMNLEPIGEAYVNASSLNVRTGPSTSYSVVGALANGTLVTIYKEEGSWVYISAGSLRGYVNQNYLVDTLPTPPTQEPAPTPSTEKIIAIDAGHGGKDPGAVANGLQEKEINLAIALKVEKILKDKGYTVVMTRTDDTFLELSERVDVAVKQKADTFVSIHTNSAANSSASGTETYYSTAALNPRAENSKKLATFIQDRLYKALGTSNRGVKEAGFHVIKKTPLPSALVELGFITNKNDSTKLASEEYRDKAAEAIALGIVDYYNWRK</sequence>
<organism evidence="6 7">
    <name type="scientific">Anoxybacillus andreesenii</name>
    <dbReference type="NCBI Taxonomy" id="1325932"/>
    <lineage>
        <taxon>Bacteria</taxon>
        <taxon>Bacillati</taxon>
        <taxon>Bacillota</taxon>
        <taxon>Bacilli</taxon>
        <taxon>Bacillales</taxon>
        <taxon>Anoxybacillaceae</taxon>
        <taxon>Anoxybacillus</taxon>
    </lineage>
</organism>
<dbReference type="Gene3D" id="2.30.30.40">
    <property type="entry name" value="SH3 Domains"/>
    <property type="match status" value="1"/>
</dbReference>
<feature type="chain" id="PRO_5045606032" evidence="3">
    <location>
        <begin position="30"/>
        <end position="470"/>
    </location>
</feature>
<evidence type="ECO:0000259" key="4">
    <source>
        <dbReference type="PROSITE" id="PS51272"/>
    </source>
</evidence>
<name>A0ABT9UZY7_9BACL</name>
<dbReference type="PANTHER" id="PTHR30404">
    <property type="entry name" value="N-ACETYLMURAMOYL-L-ALANINE AMIDASE"/>
    <property type="match status" value="1"/>
</dbReference>
<dbReference type="Gene3D" id="3.40.630.40">
    <property type="entry name" value="Zn-dependent exopeptidases"/>
    <property type="match status" value="1"/>
</dbReference>
<protein>
    <submittedName>
        <fullName evidence="6">N-acetylmuramoyl-L-alanine amidase</fullName>
        <ecNumber evidence="6">3.5.1.28</ecNumber>
    </submittedName>
</protein>
<dbReference type="Pfam" id="PF08239">
    <property type="entry name" value="SH3_3"/>
    <property type="match status" value="1"/>
</dbReference>
<keyword evidence="2" id="KW-0961">Cell wall biogenesis/degradation</keyword>
<accession>A0ABT9UZY7</accession>
<feature type="signal peptide" evidence="3">
    <location>
        <begin position="1"/>
        <end position="29"/>
    </location>
</feature>
<keyword evidence="3" id="KW-0732">Signal</keyword>
<evidence type="ECO:0000256" key="2">
    <source>
        <dbReference type="ARBA" id="ARBA00023316"/>
    </source>
</evidence>
<dbReference type="InterPro" id="IPR001119">
    <property type="entry name" value="SLH_dom"/>
</dbReference>
<keyword evidence="1 6" id="KW-0378">Hydrolase</keyword>
<dbReference type="Pfam" id="PF01520">
    <property type="entry name" value="Amidase_3"/>
    <property type="match status" value="1"/>
</dbReference>
<dbReference type="InterPro" id="IPR050695">
    <property type="entry name" value="N-acetylmuramoyl_amidase_3"/>
</dbReference>
<dbReference type="EC" id="3.5.1.28" evidence="6"/>
<dbReference type="SMART" id="SM00287">
    <property type="entry name" value="SH3b"/>
    <property type="match status" value="1"/>
</dbReference>
<gene>
    <name evidence="6" type="ORF">J2S07_000561</name>
</gene>
<proteinExistence type="predicted"/>
<dbReference type="RefSeq" id="WP_307148870.1">
    <property type="nucleotide sequence ID" value="NZ_JAUSTU010000002.1"/>
</dbReference>
<evidence type="ECO:0000256" key="1">
    <source>
        <dbReference type="ARBA" id="ARBA00022801"/>
    </source>
</evidence>
<reference evidence="6 7" key="1">
    <citation type="submission" date="2023-07" db="EMBL/GenBank/DDBJ databases">
        <title>Genomic Encyclopedia of Type Strains, Phase IV (KMG-IV): sequencing the most valuable type-strain genomes for metagenomic binning, comparative biology and taxonomic classification.</title>
        <authorList>
            <person name="Goeker M."/>
        </authorList>
    </citation>
    <scope>NUCLEOTIDE SEQUENCE [LARGE SCALE GENOMIC DNA]</scope>
    <source>
        <strain evidence="6 7">DSM 23948</strain>
    </source>
</reference>